<proteinExistence type="predicted"/>
<evidence type="ECO:0000313" key="2">
    <source>
        <dbReference type="Proteomes" id="UP000201613"/>
    </source>
</evidence>
<sequence>MKIILFIGHHKVGSSALQSYLAQNAVALLRQGVLYPAVEALGFERLSSGDVDDIEPWLLPPNLREAHNALAFSMIHDHNGSPVPPLHSDLPSTDEMLALIQRQVDLFNPEVMVLAAEVFSHFGNINCNLIKRLTGAFPGAEIQLSATLRRVDDYLISWHGQRLRFGQKVRALPGGALSHYVKTIHFDYRKMLQGWVATLPEAPLTLRTYAEVMAAGGSVKDFMAQAGLPMPAPSGTDRGEERRINAGLHRALIEIARQGNATLSPQDAADMFRVLLQIGPELDLPLSPQIELYGAAARTRLVNQFVPVNDWLVKLVDRPVFADLDQMGHLRDVPEFEANKAALAQLTKSPYAKEFRPAARSFLAGLELAPNYE</sequence>
<accession>A0A238LI65</accession>
<dbReference type="InterPro" id="IPR027417">
    <property type="entry name" value="P-loop_NTPase"/>
</dbReference>
<reference evidence="1 2" key="1">
    <citation type="submission" date="2017-05" db="EMBL/GenBank/DDBJ databases">
        <authorList>
            <person name="Song R."/>
            <person name="Chenine A.L."/>
            <person name="Ruprecht R.M."/>
        </authorList>
    </citation>
    <scope>NUCLEOTIDE SEQUENCE [LARGE SCALE GENOMIC DNA]</scope>
    <source>
        <strain evidence="1 2">CECT 8899</strain>
    </source>
</reference>
<dbReference type="AlphaFoldDB" id="A0A238LI65"/>
<keyword evidence="2" id="KW-1185">Reference proteome</keyword>
<dbReference type="SUPFAM" id="SSF52540">
    <property type="entry name" value="P-loop containing nucleoside triphosphate hydrolases"/>
    <property type="match status" value="1"/>
</dbReference>
<dbReference type="Proteomes" id="UP000201613">
    <property type="component" value="Unassembled WGS sequence"/>
</dbReference>
<dbReference type="RefSeq" id="WP_093993505.1">
    <property type="nucleotide sequence ID" value="NZ_FXZK01000008.1"/>
</dbReference>
<dbReference type="EMBL" id="FXZK01000008">
    <property type="protein sequence ID" value="SMY09318.1"/>
    <property type="molecule type" value="Genomic_DNA"/>
</dbReference>
<evidence type="ECO:0000313" key="1">
    <source>
        <dbReference type="EMBL" id="SMY09318.1"/>
    </source>
</evidence>
<name>A0A238LI65_9RHOB</name>
<protein>
    <submittedName>
        <fullName evidence="1">Uncharacterized protein</fullName>
    </submittedName>
</protein>
<dbReference type="OrthoDB" id="547419at2"/>
<organism evidence="1 2">
    <name type="scientific">Flavimaricola marinus</name>
    <dbReference type="NCBI Taxonomy" id="1819565"/>
    <lineage>
        <taxon>Bacteria</taxon>
        <taxon>Pseudomonadati</taxon>
        <taxon>Pseudomonadota</taxon>
        <taxon>Alphaproteobacteria</taxon>
        <taxon>Rhodobacterales</taxon>
        <taxon>Paracoccaceae</taxon>
        <taxon>Flavimaricola</taxon>
    </lineage>
</organism>
<gene>
    <name evidence="1" type="ORF">LOM8899_03483</name>
</gene>